<comment type="pathway">
    <text evidence="2 11">Pyrimidine metabolism; CTP biosynthesis via de novo pathway; UDP from UMP (UMPK route): step 1/1.</text>
</comment>
<feature type="binding site" evidence="11">
    <location>
        <position position="175"/>
    </location>
    <ligand>
        <name>ATP</name>
        <dbReference type="ChEBI" id="CHEBI:30616"/>
    </ligand>
</feature>
<feature type="binding site" evidence="11">
    <location>
        <position position="87"/>
    </location>
    <ligand>
        <name>UMP</name>
        <dbReference type="ChEBI" id="CHEBI:57865"/>
    </ligand>
</feature>
<keyword evidence="6 11" id="KW-0547">Nucleotide-binding</keyword>
<organism evidence="13 14">
    <name type="scientific">Rickettsia rickettsii (strain Iowa)</name>
    <dbReference type="NCBI Taxonomy" id="452659"/>
    <lineage>
        <taxon>Bacteria</taxon>
        <taxon>Pseudomonadati</taxon>
        <taxon>Pseudomonadota</taxon>
        <taxon>Alphaproteobacteria</taxon>
        <taxon>Rickettsiales</taxon>
        <taxon>Rickettsiaceae</taxon>
        <taxon>Rickettsieae</taxon>
        <taxon>Rickettsia</taxon>
        <taxon>spotted fever group</taxon>
    </lineage>
</organism>
<dbReference type="GO" id="GO:0033862">
    <property type="term" value="F:UMP kinase activity"/>
    <property type="evidence" value="ECO:0007669"/>
    <property type="project" value="UniProtKB-EC"/>
</dbReference>
<dbReference type="GO" id="GO:0005524">
    <property type="term" value="F:ATP binding"/>
    <property type="evidence" value="ECO:0007669"/>
    <property type="project" value="UniProtKB-KW"/>
</dbReference>
<dbReference type="EC" id="2.7.4.22" evidence="11"/>
<accession>B0BWC8</accession>
<dbReference type="FunFam" id="3.40.1160.10:FF:000001">
    <property type="entry name" value="Uridylate kinase"/>
    <property type="match status" value="1"/>
</dbReference>
<dbReference type="AlphaFoldDB" id="B0BWC8"/>
<feature type="binding site" evidence="11">
    <location>
        <begin position="25"/>
        <end position="28"/>
    </location>
    <ligand>
        <name>ATP</name>
        <dbReference type="ChEBI" id="CHEBI:30616"/>
    </ligand>
</feature>
<reference evidence="13 14" key="2">
    <citation type="journal article" date="2015" name="Infect. Immun.">
        <title>Comparative genome sequencing of Rickettsia rickettsii strains that differ in virulence.</title>
        <authorList>
            <person name="Clark T.R."/>
            <person name="Noriea N.F."/>
            <person name="Bublitz D.C."/>
            <person name="Ellison D.W."/>
            <person name="Martens C."/>
            <person name="Lutter E.I."/>
            <person name="Hackstadt T."/>
        </authorList>
    </citation>
    <scope>NUCLEOTIDE SEQUENCE [LARGE SCALE GENOMIC DNA]</scope>
    <source>
        <strain evidence="13 14">Iowa</strain>
    </source>
</reference>
<feature type="binding site" evidence="11">
    <location>
        <position position="184"/>
    </location>
    <ligand>
        <name>ATP</name>
        <dbReference type="ChEBI" id="CHEBI:30616"/>
    </ligand>
</feature>
<evidence type="ECO:0000256" key="6">
    <source>
        <dbReference type="ARBA" id="ARBA00022741"/>
    </source>
</evidence>
<dbReference type="PANTHER" id="PTHR42833:SF4">
    <property type="entry name" value="URIDYLATE KINASE PUMPKIN, CHLOROPLASTIC"/>
    <property type="match status" value="1"/>
</dbReference>
<evidence type="ECO:0000256" key="5">
    <source>
        <dbReference type="ARBA" id="ARBA00022679"/>
    </source>
</evidence>
<comment type="subunit">
    <text evidence="11">Homohexamer.</text>
</comment>
<dbReference type="InterPro" id="IPR036393">
    <property type="entry name" value="AceGlu_kinase-like_sf"/>
</dbReference>
<evidence type="ECO:0000256" key="3">
    <source>
        <dbReference type="ARBA" id="ARBA00007614"/>
    </source>
</evidence>
<dbReference type="HOGENOM" id="CLU_033861_0_0_5"/>
<comment type="subcellular location">
    <subcellularLocation>
        <location evidence="1 11">Cytoplasm</location>
    </subcellularLocation>
</comment>
<feature type="binding site" evidence="11">
    <location>
        <position position="181"/>
    </location>
    <ligand>
        <name>ATP</name>
        <dbReference type="ChEBI" id="CHEBI:30616"/>
    </ligand>
</feature>
<dbReference type="EMBL" id="CP000766">
    <property type="protein sequence ID" value="ABY72154.1"/>
    <property type="molecule type" value="Genomic_DNA"/>
</dbReference>
<dbReference type="GO" id="GO:0005829">
    <property type="term" value="C:cytosol"/>
    <property type="evidence" value="ECO:0007669"/>
    <property type="project" value="TreeGrafter"/>
</dbReference>
<dbReference type="InterPro" id="IPR011817">
    <property type="entry name" value="Uridylate_kinase"/>
</dbReference>
<dbReference type="PANTHER" id="PTHR42833">
    <property type="entry name" value="URIDYLATE KINASE"/>
    <property type="match status" value="1"/>
</dbReference>
<feature type="binding site" evidence="11">
    <location>
        <begin position="148"/>
        <end position="155"/>
    </location>
    <ligand>
        <name>UMP</name>
        <dbReference type="ChEBI" id="CHEBI:57865"/>
    </ligand>
</feature>
<dbReference type="SUPFAM" id="SSF53633">
    <property type="entry name" value="Carbamate kinase-like"/>
    <property type="match status" value="1"/>
</dbReference>
<dbReference type="HAMAP" id="MF_01220_B">
    <property type="entry name" value="PyrH_B"/>
    <property type="match status" value="1"/>
</dbReference>
<evidence type="ECO:0000313" key="14">
    <source>
        <dbReference type="Proteomes" id="UP000000796"/>
    </source>
</evidence>
<dbReference type="InterPro" id="IPR015963">
    <property type="entry name" value="Uridylate_kinase_bac"/>
</dbReference>
<feature type="binding site" evidence="11">
    <location>
        <position position="72"/>
    </location>
    <ligand>
        <name>ATP</name>
        <dbReference type="ChEBI" id="CHEBI:30616"/>
    </ligand>
</feature>
<evidence type="ECO:0000256" key="8">
    <source>
        <dbReference type="ARBA" id="ARBA00022840"/>
    </source>
</evidence>
<dbReference type="InterPro" id="IPR001048">
    <property type="entry name" value="Asp/Glu/Uridylate_kinase"/>
</dbReference>
<evidence type="ECO:0000259" key="12">
    <source>
        <dbReference type="Pfam" id="PF00696"/>
    </source>
</evidence>
<dbReference type="CDD" id="cd04254">
    <property type="entry name" value="AAK_UMPK-PyrH-Ec"/>
    <property type="match status" value="1"/>
</dbReference>
<proteinExistence type="inferred from homology"/>
<keyword evidence="7 11" id="KW-0418">Kinase</keyword>
<feature type="binding site" evidence="11">
    <location>
        <position position="176"/>
    </location>
    <ligand>
        <name>ATP</name>
        <dbReference type="ChEBI" id="CHEBI:30616"/>
    </ligand>
</feature>
<reference evidence="13 14" key="1">
    <citation type="journal article" date="2008" name="Infect. Immun.">
        <title>Genomic comparison of virulent Rickettsia rickettsii Sheila Smith and avirulent Rickettsia rickettsii Iowa.</title>
        <authorList>
            <person name="Ellison D.W."/>
            <person name="Clark T.R."/>
            <person name="Sturdevant D.E."/>
            <person name="Virtaneva K."/>
            <person name="Porcella S.F."/>
            <person name="Hackstadt T."/>
        </authorList>
    </citation>
    <scope>NUCLEOTIDE SEQUENCE [LARGE SCALE GENOMIC DNA]</scope>
    <source>
        <strain evidence="13 14">Iowa</strain>
    </source>
</reference>
<gene>
    <name evidence="11" type="primary">pyrH</name>
    <name evidence="13" type="ordered locus">RrIowa_0242</name>
</gene>
<dbReference type="UniPathway" id="UPA00159">
    <property type="reaction ID" value="UER00275"/>
</dbReference>
<dbReference type="KEGG" id="rrj:RrIowa_0242"/>
<feature type="binding site" evidence="11">
    <location>
        <position position="67"/>
    </location>
    <ligand>
        <name>UMP</name>
        <dbReference type="ChEBI" id="CHEBI:57865"/>
    </ligand>
</feature>
<feature type="binding site" evidence="11">
    <location>
        <position position="68"/>
    </location>
    <ligand>
        <name>ATP</name>
        <dbReference type="ChEBI" id="CHEBI:30616"/>
    </ligand>
</feature>
<evidence type="ECO:0000256" key="2">
    <source>
        <dbReference type="ARBA" id="ARBA00004791"/>
    </source>
</evidence>
<dbReference type="Gene3D" id="3.40.1160.10">
    <property type="entry name" value="Acetylglutamate kinase-like"/>
    <property type="match status" value="1"/>
</dbReference>
<comment type="catalytic activity">
    <reaction evidence="10 11">
        <text>UMP + ATP = UDP + ADP</text>
        <dbReference type="Rhea" id="RHEA:24400"/>
        <dbReference type="ChEBI" id="CHEBI:30616"/>
        <dbReference type="ChEBI" id="CHEBI:57865"/>
        <dbReference type="ChEBI" id="CHEBI:58223"/>
        <dbReference type="ChEBI" id="CHEBI:456216"/>
        <dbReference type="EC" id="2.7.4.22"/>
    </reaction>
</comment>
<feature type="domain" description="Aspartate/glutamate/uridylate kinase" evidence="12">
    <location>
        <begin position="20"/>
        <end position="229"/>
    </location>
</feature>
<evidence type="ECO:0000256" key="1">
    <source>
        <dbReference type="ARBA" id="ARBA00004496"/>
    </source>
</evidence>
<evidence type="ECO:0000256" key="9">
    <source>
        <dbReference type="ARBA" id="ARBA00022975"/>
    </source>
</evidence>
<keyword evidence="9 11" id="KW-0665">Pyrimidine biosynthesis</keyword>
<evidence type="ECO:0000256" key="4">
    <source>
        <dbReference type="ARBA" id="ARBA00022490"/>
    </source>
</evidence>
<keyword evidence="5 11" id="KW-0808">Transferase</keyword>
<dbReference type="PIRSF" id="PIRSF005650">
    <property type="entry name" value="Uridylate_kin"/>
    <property type="match status" value="1"/>
</dbReference>
<comment type="similarity">
    <text evidence="3 11">Belongs to the UMP kinase family.</text>
</comment>
<dbReference type="NCBIfam" id="TIGR02075">
    <property type="entry name" value="pyrH_bact"/>
    <property type="match status" value="1"/>
</dbReference>
<protein>
    <recommendedName>
        <fullName evidence="11">Uridylate kinase</fullName>
        <shortName evidence="11">UK</shortName>
        <ecNumber evidence="11">2.7.4.22</ecNumber>
    </recommendedName>
    <alternativeName>
        <fullName evidence="11">Uridine monophosphate kinase</fullName>
        <shortName evidence="11">UMP kinase</shortName>
        <shortName evidence="11">UMPK</shortName>
    </alternativeName>
</protein>
<keyword evidence="14" id="KW-1185">Reference proteome</keyword>
<evidence type="ECO:0000256" key="7">
    <source>
        <dbReference type="ARBA" id="ARBA00022777"/>
    </source>
</evidence>
<dbReference type="eggNOG" id="COG0528">
    <property type="taxonomic scope" value="Bacteria"/>
</dbReference>
<evidence type="ECO:0000256" key="10">
    <source>
        <dbReference type="ARBA" id="ARBA00047767"/>
    </source>
</evidence>
<evidence type="ECO:0000256" key="11">
    <source>
        <dbReference type="HAMAP-Rule" id="MF_01220"/>
    </source>
</evidence>
<name>B0BWC8_RICRO</name>
<keyword evidence="8 11" id="KW-0067">ATP-binding</keyword>
<dbReference type="GO" id="GO:0044210">
    <property type="term" value="P:'de novo' CTP biosynthetic process"/>
    <property type="evidence" value="ECO:0007669"/>
    <property type="project" value="UniProtKB-UniRule"/>
</dbReference>
<keyword evidence="4 11" id="KW-0963">Cytoplasm</keyword>
<sequence length="251" mass="27804">MKQKMISDINALKYKALKYKKVLLKVSGEALMGDKQFGHEYDIIKKIAIDIKEVIALGVEVAIVVGGGNIYRGINAALVGMDRASADYIGMLATVINALTLQNVMESLNIYTRVLSAIPMMSVCEPYIRRKAKRHMEKKRVVIFAGGTGNPFCTTDSAAVLRAIEMNCDILLKATQVDGVYDSDPKKNPDAKKYFTISYKDVITNNLQVMDTAAIAVARENKLPIRVFSIKEQGNFARVIQDKGEYTAIEE</sequence>
<dbReference type="Proteomes" id="UP000000796">
    <property type="component" value="Chromosome"/>
</dbReference>
<comment type="caution">
    <text evidence="11">Lacks conserved residue(s) required for the propagation of feature annotation.</text>
</comment>
<evidence type="ECO:0000313" key="13">
    <source>
        <dbReference type="EMBL" id="ABY72154.1"/>
    </source>
</evidence>
<dbReference type="Pfam" id="PF00696">
    <property type="entry name" value="AA_kinase"/>
    <property type="match status" value="1"/>
</dbReference>
<comment type="function">
    <text evidence="11">Catalyzes the reversible phosphorylation of UMP to UDP.</text>
</comment>
<dbReference type="GO" id="GO:0006225">
    <property type="term" value="P:UDP biosynthetic process"/>
    <property type="evidence" value="ECO:0007669"/>
    <property type="project" value="TreeGrafter"/>
</dbReference>
<comment type="activity regulation">
    <text evidence="11">Inhibited by UTP.</text>
</comment>